<dbReference type="Proteomes" id="UP000747399">
    <property type="component" value="Unassembled WGS sequence"/>
</dbReference>
<evidence type="ECO:0000256" key="1">
    <source>
        <dbReference type="SAM" id="MobiDB-lite"/>
    </source>
</evidence>
<dbReference type="InterPro" id="IPR032710">
    <property type="entry name" value="NTF2-like_dom_sf"/>
</dbReference>
<dbReference type="EMBL" id="BNCO01000004">
    <property type="protein sequence ID" value="GIL47360.1"/>
    <property type="molecule type" value="Genomic_DNA"/>
</dbReference>
<reference evidence="2" key="1">
    <citation type="journal article" date="2021" name="Proc. Natl. Acad. Sci. U.S.A.">
        <title>Three genomes in the algal genus Volvox reveal the fate of a haploid sex-determining region after a transition to homothallism.</title>
        <authorList>
            <person name="Yamamoto K."/>
            <person name="Hamaji T."/>
            <person name="Kawai-Toyooka H."/>
            <person name="Matsuzaki R."/>
            <person name="Takahashi F."/>
            <person name="Nishimura Y."/>
            <person name="Kawachi M."/>
            <person name="Noguchi H."/>
            <person name="Minakuchi Y."/>
            <person name="Umen J.G."/>
            <person name="Toyoda A."/>
            <person name="Nozaki H."/>
        </authorList>
    </citation>
    <scope>NUCLEOTIDE SEQUENCE</scope>
    <source>
        <strain evidence="2">NIES-3780</strain>
    </source>
</reference>
<accession>A0A8J4AVV0</accession>
<dbReference type="AlphaFoldDB" id="A0A8J4AVV0"/>
<organism evidence="2 3">
    <name type="scientific">Volvox africanus</name>
    <dbReference type="NCBI Taxonomy" id="51714"/>
    <lineage>
        <taxon>Eukaryota</taxon>
        <taxon>Viridiplantae</taxon>
        <taxon>Chlorophyta</taxon>
        <taxon>core chlorophytes</taxon>
        <taxon>Chlorophyceae</taxon>
        <taxon>CS clade</taxon>
        <taxon>Chlamydomonadales</taxon>
        <taxon>Volvocaceae</taxon>
        <taxon>Volvox</taxon>
    </lineage>
</organism>
<proteinExistence type="predicted"/>
<evidence type="ECO:0000313" key="3">
    <source>
        <dbReference type="Proteomes" id="UP000747399"/>
    </source>
</evidence>
<protein>
    <submittedName>
        <fullName evidence="2">Uncharacterized protein</fullName>
    </submittedName>
</protein>
<sequence>MAAPEYPTGAAPPSGKIAVSPSPKITKLPGDVQPEVHQLISMIKAYKAATDWDSIDETTRALDADCVYDMPFMYITGGRDRVRAVAKLLAPLGRTDFEPKLVHFLINGASRTAELEMEGTLHVMPRRYWFAPITWLLPPIRIAGTITLRVKSWNDKVALVQERYSNIPVLIPRLVRWLAGCTMGALGMIAEPAVRTLYEWFMAGFNTVQSGVDHVAQQHPQPAAVAFKVKEMQDKALTEVAGVGERSSGND</sequence>
<dbReference type="SUPFAM" id="SSF54427">
    <property type="entry name" value="NTF2-like"/>
    <property type="match status" value="1"/>
</dbReference>
<gene>
    <name evidence="2" type="ORF">Vafri_4197</name>
</gene>
<name>A0A8J4AVV0_9CHLO</name>
<evidence type="ECO:0000313" key="2">
    <source>
        <dbReference type="EMBL" id="GIL47360.1"/>
    </source>
</evidence>
<feature type="region of interest" description="Disordered" evidence="1">
    <location>
        <begin position="1"/>
        <end position="22"/>
    </location>
</feature>
<keyword evidence="3" id="KW-1185">Reference proteome</keyword>
<comment type="caution">
    <text evidence="2">The sequence shown here is derived from an EMBL/GenBank/DDBJ whole genome shotgun (WGS) entry which is preliminary data.</text>
</comment>